<dbReference type="PANTHER" id="PTHR20857">
    <property type="entry name" value="THIAMINE-PHOSPHATE PYROPHOSPHORYLASE"/>
    <property type="match status" value="1"/>
</dbReference>
<name>A0A1I0WWS8_9CLOT</name>
<reference evidence="4 5" key="1">
    <citation type="submission" date="2016-10" db="EMBL/GenBank/DDBJ databases">
        <authorList>
            <person name="de Groot N.N."/>
        </authorList>
    </citation>
    <scope>NUCLEOTIDE SEQUENCE [LARGE SCALE GENOMIC DNA]</scope>
    <source>
        <strain evidence="4 5">DSM 12271</strain>
    </source>
</reference>
<gene>
    <name evidence="4" type="ORF">SAMN04488528_1006120</name>
</gene>
<proteinExistence type="predicted"/>
<organism evidence="4 5">
    <name type="scientific">Clostridium frigidicarnis</name>
    <dbReference type="NCBI Taxonomy" id="84698"/>
    <lineage>
        <taxon>Bacteria</taxon>
        <taxon>Bacillati</taxon>
        <taxon>Bacillota</taxon>
        <taxon>Clostridia</taxon>
        <taxon>Eubacteriales</taxon>
        <taxon>Clostridiaceae</taxon>
        <taxon>Clostridium</taxon>
    </lineage>
</organism>
<dbReference type="EMBL" id="FOKI01000006">
    <property type="protein sequence ID" value="SFA93034.1"/>
    <property type="molecule type" value="Genomic_DNA"/>
</dbReference>
<dbReference type="PANTHER" id="PTHR20857:SF15">
    <property type="entry name" value="THIAMINE-PHOSPHATE SYNTHASE"/>
    <property type="match status" value="1"/>
</dbReference>
<dbReference type="GO" id="GO:0009228">
    <property type="term" value="P:thiamine biosynthetic process"/>
    <property type="evidence" value="ECO:0007669"/>
    <property type="project" value="UniProtKB-KW"/>
</dbReference>
<evidence type="ECO:0000313" key="5">
    <source>
        <dbReference type="Proteomes" id="UP000198619"/>
    </source>
</evidence>
<evidence type="ECO:0000256" key="1">
    <source>
        <dbReference type="ARBA" id="ARBA00004948"/>
    </source>
</evidence>
<protein>
    <submittedName>
        <fullName evidence="4">Thiamine-phosphate pyrophosphorylase</fullName>
    </submittedName>
</protein>
<feature type="domain" description="Thiamine phosphate synthase/TenI" evidence="3">
    <location>
        <begin position="4"/>
        <end position="178"/>
    </location>
</feature>
<sequence length="193" mass="22245">MINIYCVTNRILCSDFYKHIEKIAKNNVSYMIIREKDLNYNELYILTKRIKEITENYNTKIIINSEVKIYKELNLYGVHLSFNNFKENPNNIKGIKGVSVHSYREALEAQNLGADYIFYGHIFYTKCKEGLEPRGLDELTCIARDIKIPVVAIGGINNYNYRQVLKAGASGIAIMSSIMECDDVSEYIKSFNI</sequence>
<dbReference type="GO" id="GO:0005737">
    <property type="term" value="C:cytoplasm"/>
    <property type="evidence" value="ECO:0007669"/>
    <property type="project" value="TreeGrafter"/>
</dbReference>
<dbReference type="Proteomes" id="UP000198619">
    <property type="component" value="Unassembled WGS sequence"/>
</dbReference>
<keyword evidence="5" id="KW-1185">Reference proteome</keyword>
<dbReference type="RefSeq" id="WP_177199320.1">
    <property type="nucleotide sequence ID" value="NZ_FOKI01000006.1"/>
</dbReference>
<accession>A0A1I0WWS8</accession>
<dbReference type="InterPro" id="IPR022998">
    <property type="entry name" value="ThiamineP_synth_TenI"/>
</dbReference>
<evidence type="ECO:0000256" key="2">
    <source>
        <dbReference type="ARBA" id="ARBA00022977"/>
    </source>
</evidence>
<dbReference type="Pfam" id="PF02581">
    <property type="entry name" value="TMP-TENI"/>
    <property type="match status" value="1"/>
</dbReference>
<dbReference type="AlphaFoldDB" id="A0A1I0WWS8"/>
<dbReference type="CDD" id="cd00564">
    <property type="entry name" value="TMP_TenI"/>
    <property type="match status" value="1"/>
</dbReference>
<keyword evidence="2" id="KW-0784">Thiamine biosynthesis</keyword>
<comment type="pathway">
    <text evidence="1">Cofactor biosynthesis; thiamine diphosphate biosynthesis.</text>
</comment>
<evidence type="ECO:0000313" key="4">
    <source>
        <dbReference type="EMBL" id="SFA93034.1"/>
    </source>
</evidence>
<dbReference type="SUPFAM" id="SSF51391">
    <property type="entry name" value="Thiamin phosphate synthase"/>
    <property type="match status" value="1"/>
</dbReference>
<dbReference type="InterPro" id="IPR036206">
    <property type="entry name" value="ThiamineP_synth_sf"/>
</dbReference>
<dbReference type="GO" id="GO:0004789">
    <property type="term" value="F:thiamine-phosphate diphosphorylase activity"/>
    <property type="evidence" value="ECO:0007669"/>
    <property type="project" value="TreeGrafter"/>
</dbReference>
<evidence type="ECO:0000259" key="3">
    <source>
        <dbReference type="Pfam" id="PF02581"/>
    </source>
</evidence>
<dbReference type="InterPro" id="IPR013785">
    <property type="entry name" value="Aldolase_TIM"/>
</dbReference>
<dbReference type="Gene3D" id="3.20.20.70">
    <property type="entry name" value="Aldolase class I"/>
    <property type="match status" value="1"/>
</dbReference>
<dbReference type="STRING" id="84698.SAMN04488528_1006120"/>